<dbReference type="Proteomes" id="UP000239210">
    <property type="component" value="Unassembled WGS sequence"/>
</dbReference>
<proteinExistence type="predicted"/>
<dbReference type="RefSeq" id="WP_106276895.1">
    <property type="nucleotide sequence ID" value="NZ_PVTG01000006.1"/>
</dbReference>
<keyword evidence="3" id="KW-1185">Reference proteome</keyword>
<dbReference type="Pfam" id="PF01636">
    <property type="entry name" value="APH"/>
    <property type="match status" value="1"/>
</dbReference>
<gene>
    <name evidence="2" type="ORF">LY71_10671</name>
</gene>
<reference evidence="2 3" key="1">
    <citation type="submission" date="2018-03" db="EMBL/GenBank/DDBJ databases">
        <title>Genomic Encyclopedia of Archaeal and Bacterial Type Strains, Phase II (KMG-II): from individual species to whole genera.</title>
        <authorList>
            <person name="Goeker M."/>
        </authorList>
    </citation>
    <scope>NUCLEOTIDE SEQUENCE [LARGE SCALE GENOMIC DNA]</scope>
    <source>
        <strain evidence="2 3">DSM 45416</strain>
    </source>
</reference>
<protein>
    <submittedName>
        <fullName evidence="2">Phosphotransferase family enzyme</fullName>
    </submittedName>
</protein>
<dbReference type="InterPro" id="IPR011009">
    <property type="entry name" value="Kinase-like_dom_sf"/>
</dbReference>
<name>A0A2T0TUB1_9ACTN</name>
<dbReference type="SUPFAM" id="SSF56112">
    <property type="entry name" value="Protein kinase-like (PK-like)"/>
    <property type="match status" value="1"/>
</dbReference>
<keyword evidence="2" id="KW-0808">Transferase</keyword>
<dbReference type="EMBL" id="PVTG01000006">
    <property type="protein sequence ID" value="PRY49296.1"/>
    <property type="molecule type" value="Genomic_DNA"/>
</dbReference>
<dbReference type="GO" id="GO:0016740">
    <property type="term" value="F:transferase activity"/>
    <property type="evidence" value="ECO:0007669"/>
    <property type="project" value="UniProtKB-KW"/>
</dbReference>
<evidence type="ECO:0000259" key="1">
    <source>
        <dbReference type="Pfam" id="PF01636"/>
    </source>
</evidence>
<dbReference type="OrthoDB" id="141068at2"/>
<sequence>MSGRAARAVAAASAVAAAHGVPAREPRVLHDGVNAVVHLAPAPVVARVATLTPLLRPDPSRPFGREVALAGALAAAGAAVVAPSDLLPPGPHEHGGLVLSFWRHVEVLPRAPGPAEVAAALADLHATLRHLPTAGTPLDTPLDDLAAWVERAGGWGVSPAVRTRVADDVERLRPRLDSGPVQALHGDAHPGNLLATPDGWRWADLEDTCPGPVAWDLACLRSTSRLDGRAALDAVGAPSDAELAPWLELRRLHAQTWTAVLRSAHTSGSAGSR</sequence>
<accession>A0A2T0TUB1</accession>
<comment type="caution">
    <text evidence="2">The sequence shown here is derived from an EMBL/GenBank/DDBJ whole genome shotgun (WGS) entry which is preliminary data.</text>
</comment>
<evidence type="ECO:0000313" key="2">
    <source>
        <dbReference type="EMBL" id="PRY49296.1"/>
    </source>
</evidence>
<dbReference type="AlphaFoldDB" id="A0A2T0TUB1"/>
<dbReference type="InterPro" id="IPR002575">
    <property type="entry name" value="Aminoglycoside_PTrfase"/>
</dbReference>
<evidence type="ECO:0000313" key="3">
    <source>
        <dbReference type="Proteomes" id="UP000239210"/>
    </source>
</evidence>
<dbReference type="Gene3D" id="3.90.1200.10">
    <property type="match status" value="1"/>
</dbReference>
<feature type="domain" description="Aminoglycoside phosphotransferase" evidence="1">
    <location>
        <begin position="59"/>
        <end position="232"/>
    </location>
</feature>
<organism evidence="2 3">
    <name type="scientific">Geodermatophilus tzadiensis</name>
    <dbReference type="NCBI Taxonomy" id="1137988"/>
    <lineage>
        <taxon>Bacteria</taxon>
        <taxon>Bacillati</taxon>
        <taxon>Actinomycetota</taxon>
        <taxon>Actinomycetes</taxon>
        <taxon>Geodermatophilales</taxon>
        <taxon>Geodermatophilaceae</taxon>
        <taxon>Geodermatophilus</taxon>
    </lineage>
</organism>